<keyword evidence="7" id="KW-1185">Reference proteome</keyword>
<dbReference type="SUPFAM" id="SSF46785">
    <property type="entry name" value="Winged helix' DNA-binding domain"/>
    <property type="match status" value="1"/>
</dbReference>
<dbReference type="Gene3D" id="1.10.10.10">
    <property type="entry name" value="Winged helix-like DNA-binding domain superfamily/Winged helix DNA-binding domain"/>
    <property type="match status" value="1"/>
</dbReference>
<evidence type="ECO:0000313" key="6">
    <source>
        <dbReference type="EMBL" id="MBD8890056.1"/>
    </source>
</evidence>
<name>A0ABR9CGR0_9HYPH</name>
<evidence type="ECO:0000256" key="4">
    <source>
        <dbReference type="ARBA" id="ARBA00023163"/>
    </source>
</evidence>
<dbReference type="PANTHER" id="PTHR30346:SF28">
    <property type="entry name" value="HTH-TYPE TRANSCRIPTIONAL REGULATOR CYNR"/>
    <property type="match status" value="1"/>
</dbReference>
<dbReference type="InterPro" id="IPR036390">
    <property type="entry name" value="WH_DNA-bd_sf"/>
</dbReference>
<dbReference type="Pfam" id="PF00126">
    <property type="entry name" value="HTH_1"/>
    <property type="match status" value="1"/>
</dbReference>
<comment type="caution">
    <text evidence="6">The sequence shown here is derived from an EMBL/GenBank/DDBJ whole genome shotgun (WGS) entry which is preliminary data.</text>
</comment>
<reference evidence="7" key="1">
    <citation type="submission" date="2020-09" db="EMBL/GenBank/DDBJ databases">
        <title>The genome sequence of strain Labrenzia suaedae 4C16A.</title>
        <authorList>
            <person name="Liu Y."/>
        </authorList>
    </citation>
    <scope>NUCLEOTIDE SEQUENCE [LARGE SCALE GENOMIC DNA]</scope>
    <source>
        <strain evidence="7">4C16A</strain>
    </source>
</reference>
<dbReference type="Proteomes" id="UP000632063">
    <property type="component" value="Unassembled WGS sequence"/>
</dbReference>
<dbReference type="InterPro" id="IPR000847">
    <property type="entry name" value="LysR_HTH_N"/>
</dbReference>
<keyword evidence="3" id="KW-0238">DNA-binding</keyword>
<dbReference type="EMBL" id="JACYXI010000001">
    <property type="protein sequence ID" value="MBD8890056.1"/>
    <property type="molecule type" value="Genomic_DNA"/>
</dbReference>
<evidence type="ECO:0000313" key="7">
    <source>
        <dbReference type="Proteomes" id="UP000632063"/>
    </source>
</evidence>
<evidence type="ECO:0000256" key="2">
    <source>
        <dbReference type="ARBA" id="ARBA00023015"/>
    </source>
</evidence>
<organism evidence="6 7">
    <name type="scientific">Roseibium litorale</name>
    <dbReference type="NCBI Taxonomy" id="2803841"/>
    <lineage>
        <taxon>Bacteria</taxon>
        <taxon>Pseudomonadati</taxon>
        <taxon>Pseudomonadota</taxon>
        <taxon>Alphaproteobacteria</taxon>
        <taxon>Hyphomicrobiales</taxon>
        <taxon>Stappiaceae</taxon>
        <taxon>Roseibium</taxon>
    </lineage>
</organism>
<proteinExistence type="inferred from homology"/>
<protein>
    <submittedName>
        <fullName evidence="6">LysR family transcriptional regulator</fullName>
    </submittedName>
</protein>
<reference evidence="6 7" key="2">
    <citation type="journal article" date="2021" name="Int. J. Syst. Evol. Microbiol.">
        <title>Roseibium litorale sp. nov., isolated from a tidal flat sediment and proposal for the reclassification of Labrenzia polysiphoniae as Roseibium polysiphoniae comb. nov.</title>
        <authorList>
            <person name="Liu Y."/>
            <person name="Pei T."/>
            <person name="Du J."/>
            <person name="Chao M."/>
            <person name="Deng M.R."/>
            <person name="Zhu H."/>
        </authorList>
    </citation>
    <scope>NUCLEOTIDE SEQUENCE [LARGE SCALE GENOMIC DNA]</scope>
    <source>
        <strain evidence="6 7">4C16A</strain>
    </source>
</reference>
<accession>A0ABR9CGR0</accession>
<dbReference type="PANTHER" id="PTHR30346">
    <property type="entry name" value="TRANSCRIPTIONAL DUAL REGULATOR HCAR-RELATED"/>
    <property type="match status" value="1"/>
</dbReference>
<evidence type="ECO:0000256" key="3">
    <source>
        <dbReference type="ARBA" id="ARBA00023125"/>
    </source>
</evidence>
<gene>
    <name evidence="6" type="ORF">IG616_00730</name>
</gene>
<keyword evidence="4" id="KW-0804">Transcription</keyword>
<keyword evidence="2" id="KW-0805">Transcription regulation</keyword>
<comment type="similarity">
    <text evidence="1">Belongs to the LysR transcriptional regulatory family.</text>
</comment>
<evidence type="ECO:0000259" key="5">
    <source>
        <dbReference type="PROSITE" id="PS50931"/>
    </source>
</evidence>
<dbReference type="PRINTS" id="PR00039">
    <property type="entry name" value="HTHLYSR"/>
</dbReference>
<dbReference type="PROSITE" id="PS50931">
    <property type="entry name" value="HTH_LYSR"/>
    <property type="match status" value="1"/>
</dbReference>
<sequence>MELQEIRYFLASCETLNFTRAAANCGVAVPTLTRAIKKLEEELGGQLFRRERRLTHLTDLGRLMQRHFEIMQKLPQRRNRKRPAIWPPIHC</sequence>
<dbReference type="InterPro" id="IPR036388">
    <property type="entry name" value="WH-like_DNA-bd_sf"/>
</dbReference>
<feature type="domain" description="HTH lysR-type" evidence="5">
    <location>
        <begin position="1"/>
        <end position="58"/>
    </location>
</feature>
<dbReference type="RefSeq" id="WP_192145467.1">
    <property type="nucleotide sequence ID" value="NZ_JACYXI010000001.1"/>
</dbReference>
<evidence type="ECO:0000256" key="1">
    <source>
        <dbReference type="ARBA" id="ARBA00009437"/>
    </source>
</evidence>